<name>A0ABV9Z8F5_9HYPH</name>
<dbReference type="PANTHER" id="PTHR46796">
    <property type="entry name" value="HTH-TYPE TRANSCRIPTIONAL ACTIVATOR RHAS-RELATED"/>
    <property type="match status" value="1"/>
</dbReference>
<protein>
    <submittedName>
        <fullName evidence="5">Helix-turn-helix domain-containing protein</fullName>
    </submittedName>
</protein>
<comment type="caution">
    <text evidence="5">The sequence shown here is derived from an EMBL/GenBank/DDBJ whole genome shotgun (WGS) entry which is preliminary data.</text>
</comment>
<accession>A0ABV9Z8F5</accession>
<dbReference type="PANTHER" id="PTHR46796:SF10">
    <property type="entry name" value="TRANSCRIPTIONAL ACTIVATOR FEAR"/>
    <property type="match status" value="1"/>
</dbReference>
<dbReference type="InterPro" id="IPR003313">
    <property type="entry name" value="AraC-bd"/>
</dbReference>
<evidence type="ECO:0000256" key="3">
    <source>
        <dbReference type="ARBA" id="ARBA00023163"/>
    </source>
</evidence>
<dbReference type="InterPro" id="IPR009057">
    <property type="entry name" value="Homeodomain-like_sf"/>
</dbReference>
<evidence type="ECO:0000313" key="5">
    <source>
        <dbReference type="EMBL" id="MFC5069790.1"/>
    </source>
</evidence>
<dbReference type="Gene3D" id="1.10.10.60">
    <property type="entry name" value="Homeodomain-like"/>
    <property type="match status" value="2"/>
</dbReference>
<dbReference type="InterPro" id="IPR014710">
    <property type="entry name" value="RmlC-like_jellyroll"/>
</dbReference>
<dbReference type="SUPFAM" id="SSF46689">
    <property type="entry name" value="Homeodomain-like"/>
    <property type="match status" value="2"/>
</dbReference>
<keyword evidence="2" id="KW-0238">DNA-binding</keyword>
<dbReference type="Pfam" id="PF02311">
    <property type="entry name" value="AraC_binding"/>
    <property type="match status" value="1"/>
</dbReference>
<keyword evidence="1" id="KW-0805">Transcription regulation</keyword>
<dbReference type="PROSITE" id="PS01124">
    <property type="entry name" value="HTH_ARAC_FAMILY_2"/>
    <property type="match status" value="1"/>
</dbReference>
<dbReference type="Proteomes" id="UP001595796">
    <property type="component" value="Unassembled WGS sequence"/>
</dbReference>
<dbReference type="RefSeq" id="WP_114957882.1">
    <property type="nucleotide sequence ID" value="NZ_JBHSJF010000008.1"/>
</dbReference>
<proteinExistence type="predicted"/>
<organism evidence="5 6">
    <name type="scientific">Flaviflagellibacter deserti</name>
    <dbReference type="NCBI Taxonomy" id="2267266"/>
    <lineage>
        <taxon>Bacteria</taxon>
        <taxon>Pseudomonadati</taxon>
        <taxon>Pseudomonadota</taxon>
        <taxon>Alphaproteobacteria</taxon>
        <taxon>Hyphomicrobiales</taxon>
        <taxon>Flaviflagellibacter</taxon>
    </lineage>
</organism>
<evidence type="ECO:0000256" key="1">
    <source>
        <dbReference type="ARBA" id="ARBA00023015"/>
    </source>
</evidence>
<gene>
    <name evidence="5" type="ORF">ACFPFW_17380</name>
</gene>
<dbReference type="SUPFAM" id="SSF51182">
    <property type="entry name" value="RmlC-like cupins"/>
    <property type="match status" value="1"/>
</dbReference>
<reference evidence="6" key="1">
    <citation type="journal article" date="2019" name="Int. J. Syst. Evol. Microbiol.">
        <title>The Global Catalogue of Microorganisms (GCM) 10K type strain sequencing project: providing services to taxonomists for standard genome sequencing and annotation.</title>
        <authorList>
            <consortium name="The Broad Institute Genomics Platform"/>
            <consortium name="The Broad Institute Genome Sequencing Center for Infectious Disease"/>
            <person name="Wu L."/>
            <person name="Ma J."/>
        </authorList>
    </citation>
    <scope>NUCLEOTIDE SEQUENCE [LARGE SCALE GENOMIC DNA]</scope>
    <source>
        <strain evidence="6">CGMCC 1.16444</strain>
    </source>
</reference>
<keyword evidence="6" id="KW-1185">Reference proteome</keyword>
<dbReference type="SMART" id="SM00342">
    <property type="entry name" value="HTH_ARAC"/>
    <property type="match status" value="1"/>
</dbReference>
<dbReference type="InterPro" id="IPR011051">
    <property type="entry name" value="RmlC_Cupin_sf"/>
</dbReference>
<dbReference type="InterPro" id="IPR050204">
    <property type="entry name" value="AraC_XylS_family_regulators"/>
</dbReference>
<keyword evidence="3" id="KW-0804">Transcription</keyword>
<evidence type="ECO:0000259" key="4">
    <source>
        <dbReference type="PROSITE" id="PS01124"/>
    </source>
</evidence>
<dbReference type="Gene3D" id="2.60.120.10">
    <property type="entry name" value="Jelly Rolls"/>
    <property type="match status" value="1"/>
</dbReference>
<dbReference type="Pfam" id="PF12833">
    <property type="entry name" value="HTH_18"/>
    <property type="match status" value="1"/>
</dbReference>
<evidence type="ECO:0000313" key="6">
    <source>
        <dbReference type="Proteomes" id="UP001595796"/>
    </source>
</evidence>
<feature type="domain" description="HTH araC/xylS-type" evidence="4">
    <location>
        <begin position="141"/>
        <end position="239"/>
    </location>
</feature>
<sequence>MNGICVELRSYADQVNLHRHDYHQIVLPCRGALDLEVEHRNGQVSQGVGVFIAAGETHAFSARGKNRFIVADLPVEDAFVPTGMADTFVGTPFFTIGADTQGLIDFLEARLAREDLTTEAISAWNGLFISSLSHRRDGRIHTALSFMRAHSSRSIGIAEIASACGVSPSRLHALFKQTLGESPHAALSRLRLDQARQLLAATDLSIAEIAARTGHTDQSALTRRMRLSDGITPGQYRRNARLAVTARGSA</sequence>
<dbReference type="EMBL" id="JBHSJF010000008">
    <property type="protein sequence ID" value="MFC5069790.1"/>
    <property type="molecule type" value="Genomic_DNA"/>
</dbReference>
<dbReference type="InterPro" id="IPR018060">
    <property type="entry name" value="HTH_AraC"/>
</dbReference>
<evidence type="ECO:0000256" key="2">
    <source>
        <dbReference type="ARBA" id="ARBA00023125"/>
    </source>
</evidence>